<evidence type="ECO:0000256" key="3">
    <source>
        <dbReference type="ARBA" id="ARBA00022801"/>
    </source>
</evidence>
<comment type="catalytic activity">
    <reaction evidence="7">
        <text>ATP + H2O = ADP + phosphate + H(+)</text>
        <dbReference type="Rhea" id="RHEA:13065"/>
        <dbReference type="ChEBI" id="CHEBI:15377"/>
        <dbReference type="ChEBI" id="CHEBI:15378"/>
        <dbReference type="ChEBI" id="CHEBI:30616"/>
        <dbReference type="ChEBI" id="CHEBI:43474"/>
        <dbReference type="ChEBI" id="CHEBI:456216"/>
        <dbReference type="EC" id="5.6.2.3"/>
    </reaction>
</comment>
<protein>
    <recommendedName>
        <fullName evidence="6">DNA 5'-3' helicase</fullName>
        <ecNumber evidence="6">5.6.2.3</ecNumber>
    </recommendedName>
</protein>
<dbReference type="Gene3D" id="3.40.50.300">
    <property type="entry name" value="P-loop containing nucleotide triphosphate hydrolases"/>
    <property type="match status" value="2"/>
</dbReference>
<evidence type="ECO:0000256" key="5">
    <source>
        <dbReference type="ARBA" id="ARBA00038058"/>
    </source>
</evidence>
<evidence type="ECO:0000256" key="1">
    <source>
        <dbReference type="ARBA" id="ARBA00001966"/>
    </source>
</evidence>
<dbReference type="PROSITE" id="PS51192">
    <property type="entry name" value="HELICASE_ATP_BIND_1"/>
    <property type="match status" value="1"/>
</dbReference>
<dbReference type="PANTHER" id="PTHR11472:SF34">
    <property type="entry name" value="REGULATOR OF TELOMERE ELONGATION HELICASE 1"/>
    <property type="match status" value="1"/>
</dbReference>
<proteinExistence type="inferred from homology"/>
<dbReference type="EC" id="5.6.2.3" evidence="6"/>
<dbReference type="PANTHER" id="PTHR11472">
    <property type="entry name" value="DNA REPAIR DEAD HELICASE RAD3/XP-D SUBFAMILY MEMBER"/>
    <property type="match status" value="1"/>
</dbReference>
<name>A0ABX0GVC6_9ACTN</name>
<dbReference type="SMART" id="SM00487">
    <property type="entry name" value="DEXDc"/>
    <property type="match status" value="1"/>
</dbReference>
<feature type="domain" description="Helicase ATP-binding" evidence="9">
    <location>
        <begin position="16"/>
        <end position="293"/>
    </location>
</feature>
<dbReference type="PROSITE" id="PS51193">
    <property type="entry name" value="HELICASE_ATP_BIND_2"/>
    <property type="match status" value="1"/>
</dbReference>
<evidence type="ECO:0000256" key="7">
    <source>
        <dbReference type="ARBA" id="ARBA00048954"/>
    </source>
</evidence>
<keyword evidence="11" id="KW-1185">Reference proteome</keyword>
<evidence type="ECO:0000259" key="9">
    <source>
        <dbReference type="PROSITE" id="PS51193"/>
    </source>
</evidence>
<keyword evidence="2" id="KW-0547">Nucleotide-binding</keyword>
<keyword evidence="4" id="KW-0067">ATP-binding</keyword>
<dbReference type="GO" id="GO:0004386">
    <property type="term" value="F:helicase activity"/>
    <property type="evidence" value="ECO:0007669"/>
    <property type="project" value="UniProtKB-KW"/>
</dbReference>
<sequence length="674" mass="70903">MASGVRKIPGVSETLAAAVAALGGAERPGQVKMAEAVADAMETGEHLLVQAGTGTGKSLAYLVPALLHAARGDGPVVVATATLALQAQIVDRDLPRLAHAVSPLLGRKPTFAILKGRSNYVCKAKLSGAVPDDDASALFSTPSTPLGKDVQRAREWAGETESGDRDELVPGVSQRAWRQVSVTSRECVGAQKCAFGQECFAELARARAAEADVVVTNHALLAIDALESFAILPEHDVVVVDEAHELVDRVTGVATAELTASMVERAGSRALKLVDDEAADLQDSATELARAMDDLAPGRLPSPLPAALTDALITMMDAARATQSALNRVKEAEEGDKKAARAAVDAAYEVADRLLTQSAWDVAWASVNERGPSVSRSLHVAPLSVAGLLRDRLFGERTVVCTSATLELGGSFDLVARSLGLGVITIDGEDVAGSSYAALDVGTPFDAARQGILYVASRLPQPGREAMAPQVLDELEALVSAAGGRTLGLFSSMRAAQEAAYSMRERLDVPVMLQGEDTTAELVRQFSSTASSCLFGTMSLWQGVDVPGSALQLVVMDRIPFPRPDDPLMAARKDAAGPAGFQTVYTAHAALRLAQGAGRLLRAVTDRGVVAILDPRLTTKSYGRFLRESLPPFWMTTNRETVLEALRRIDKDAPPIVPVRVPPPRAGALTAASG</sequence>
<dbReference type="InterPro" id="IPR014001">
    <property type="entry name" value="Helicase_ATP-bd"/>
</dbReference>
<dbReference type="SMART" id="SM00491">
    <property type="entry name" value="HELICc2"/>
    <property type="match status" value="1"/>
</dbReference>
<evidence type="ECO:0000256" key="4">
    <source>
        <dbReference type="ARBA" id="ARBA00022840"/>
    </source>
</evidence>
<dbReference type="InterPro" id="IPR045028">
    <property type="entry name" value="DinG/Rad3-like"/>
</dbReference>
<comment type="caution">
    <text evidence="10">The sequence shown here is derived from an EMBL/GenBank/DDBJ whole genome shotgun (WGS) entry which is preliminary data.</text>
</comment>
<dbReference type="InterPro" id="IPR027417">
    <property type="entry name" value="P-loop_NTPase"/>
</dbReference>
<reference evidence="10 11" key="1">
    <citation type="submission" date="2020-03" db="EMBL/GenBank/DDBJ databases">
        <title>Two novel Motilibacter sp.</title>
        <authorList>
            <person name="Liu S."/>
        </authorList>
    </citation>
    <scope>NUCLEOTIDE SEQUENCE [LARGE SCALE GENOMIC DNA]</scope>
    <source>
        <strain evidence="10 11">E257</strain>
    </source>
</reference>
<evidence type="ECO:0000259" key="8">
    <source>
        <dbReference type="PROSITE" id="PS51192"/>
    </source>
</evidence>
<evidence type="ECO:0000313" key="11">
    <source>
        <dbReference type="Proteomes" id="UP000800981"/>
    </source>
</evidence>
<keyword evidence="10" id="KW-0347">Helicase</keyword>
<gene>
    <name evidence="10" type="ORF">G9H71_07635</name>
</gene>
<evidence type="ECO:0000256" key="6">
    <source>
        <dbReference type="ARBA" id="ARBA00044969"/>
    </source>
</evidence>
<dbReference type="InterPro" id="IPR011545">
    <property type="entry name" value="DEAD/DEAH_box_helicase_dom"/>
</dbReference>
<evidence type="ECO:0000256" key="2">
    <source>
        <dbReference type="ARBA" id="ARBA00022741"/>
    </source>
</evidence>
<evidence type="ECO:0000313" key="10">
    <source>
        <dbReference type="EMBL" id="NHC13651.1"/>
    </source>
</evidence>
<dbReference type="InterPro" id="IPR014013">
    <property type="entry name" value="Helic_SF1/SF2_ATP-bd_DinG/Rad3"/>
</dbReference>
<dbReference type="SUPFAM" id="SSF52540">
    <property type="entry name" value="P-loop containing nucleoside triphosphate hydrolases"/>
    <property type="match status" value="1"/>
</dbReference>
<dbReference type="Pfam" id="PF13307">
    <property type="entry name" value="Helicase_C_2"/>
    <property type="match status" value="1"/>
</dbReference>
<keyword evidence="3" id="KW-0378">Hydrolase</keyword>
<dbReference type="RefSeq" id="WP_166280305.1">
    <property type="nucleotide sequence ID" value="NZ_JAANNP010000002.1"/>
</dbReference>
<dbReference type="Pfam" id="PF00270">
    <property type="entry name" value="DEAD"/>
    <property type="match status" value="1"/>
</dbReference>
<dbReference type="EMBL" id="JAANNP010000002">
    <property type="protein sequence ID" value="NHC13651.1"/>
    <property type="molecule type" value="Genomic_DNA"/>
</dbReference>
<comment type="similarity">
    <text evidence="5">Belongs to the helicase family. DinG subfamily.</text>
</comment>
<comment type="cofactor">
    <cofactor evidence="1">
        <name>[4Fe-4S] cluster</name>
        <dbReference type="ChEBI" id="CHEBI:49883"/>
    </cofactor>
</comment>
<accession>A0ABX0GVC6</accession>
<feature type="domain" description="Helicase ATP-binding" evidence="8">
    <location>
        <begin position="38"/>
        <end position="280"/>
    </location>
</feature>
<dbReference type="Proteomes" id="UP000800981">
    <property type="component" value="Unassembled WGS sequence"/>
</dbReference>
<dbReference type="InterPro" id="IPR006555">
    <property type="entry name" value="ATP-dep_Helicase_C"/>
</dbReference>
<organism evidence="10 11">
    <name type="scientific">Motilibacter deserti</name>
    <dbReference type="NCBI Taxonomy" id="2714956"/>
    <lineage>
        <taxon>Bacteria</taxon>
        <taxon>Bacillati</taxon>
        <taxon>Actinomycetota</taxon>
        <taxon>Actinomycetes</taxon>
        <taxon>Motilibacterales</taxon>
        <taxon>Motilibacteraceae</taxon>
        <taxon>Motilibacter</taxon>
    </lineage>
</organism>